<protein>
    <recommendedName>
        <fullName evidence="2">Transposase IS4-like domain-containing protein</fullName>
    </recommendedName>
</protein>
<gene>
    <name evidence="1" type="ORF">METZ01_LOCUS27794</name>
</gene>
<sequence>MSKSKAVKFYEFTDQLAAGLGRVSKRFVGDVLVGMLRSRSVRIWDIAAALDKPVRIHATHKRLSRNLARQGLADTISRNLLSMTARRVKQETPLVTHVYPLQKKYARKMEFLVDAEALPETGYPAYQVCEVVAYDPISGVLMPIAAHIWSRNAPDYVDDSDEILSVLKRVQEATAGRGVFFLDADVGALMLRAEPFANSVSRDAFRYVTAVSGRVELLHEGHLKFINEIPHLVERPFGVTTYKWIRGAQNVEVETAVVCSFGSNEVSLPETPEKPLSLIVVDWDIPSARRAEGEQGEPLIYLSSEPAVKEREQLARIVETTFQLPDVVRAIASQKEAFNFSQVRVLTYDRLRVLLGLLHATIYFEVAILKRRPTVREWTRSFNEPSPRIGDHPRSFMVPDEMRKVDAGSLAQAS</sequence>
<name>A0A381Q7A1_9ZZZZ</name>
<dbReference type="AlphaFoldDB" id="A0A381Q7A1"/>
<proteinExistence type="predicted"/>
<evidence type="ECO:0000313" key="1">
    <source>
        <dbReference type="EMBL" id="SUZ74940.1"/>
    </source>
</evidence>
<evidence type="ECO:0008006" key="2">
    <source>
        <dbReference type="Google" id="ProtNLM"/>
    </source>
</evidence>
<organism evidence="1">
    <name type="scientific">marine metagenome</name>
    <dbReference type="NCBI Taxonomy" id="408172"/>
    <lineage>
        <taxon>unclassified sequences</taxon>
        <taxon>metagenomes</taxon>
        <taxon>ecological metagenomes</taxon>
    </lineage>
</organism>
<dbReference type="EMBL" id="UINC01001227">
    <property type="protein sequence ID" value="SUZ74940.1"/>
    <property type="molecule type" value="Genomic_DNA"/>
</dbReference>
<accession>A0A381Q7A1</accession>
<reference evidence="1" key="1">
    <citation type="submission" date="2018-05" db="EMBL/GenBank/DDBJ databases">
        <authorList>
            <person name="Lanie J.A."/>
            <person name="Ng W.-L."/>
            <person name="Kazmierczak K.M."/>
            <person name="Andrzejewski T.M."/>
            <person name="Davidsen T.M."/>
            <person name="Wayne K.J."/>
            <person name="Tettelin H."/>
            <person name="Glass J.I."/>
            <person name="Rusch D."/>
            <person name="Podicherti R."/>
            <person name="Tsui H.-C.T."/>
            <person name="Winkler M.E."/>
        </authorList>
    </citation>
    <scope>NUCLEOTIDE SEQUENCE</scope>
</reference>